<dbReference type="AlphaFoldDB" id="A0ABD5FYM4"/>
<accession>A0ABD5FYM4</accession>
<comment type="caution">
    <text evidence="3">The sequence shown here is derived from an EMBL/GenBank/DDBJ whole genome shotgun (WGS) entry which is preliminary data.</text>
</comment>
<organism evidence="3 4">
    <name type="scientific">Bacteroides fragilis</name>
    <dbReference type="NCBI Taxonomy" id="817"/>
    <lineage>
        <taxon>Bacteria</taxon>
        <taxon>Pseudomonadati</taxon>
        <taxon>Bacteroidota</taxon>
        <taxon>Bacteroidia</taxon>
        <taxon>Bacteroidales</taxon>
        <taxon>Bacteroidaceae</taxon>
        <taxon>Bacteroides</taxon>
    </lineage>
</organism>
<dbReference type="GO" id="GO:0016301">
    <property type="term" value="F:kinase activity"/>
    <property type="evidence" value="ECO:0007669"/>
    <property type="project" value="UniProtKB-KW"/>
</dbReference>
<dbReference type="Gene3D" id="3.30.565.10">
    <property type="entry name" value="Histidine kinase-like ATPase, C-terminal domain"/>
    <property type="match status" value="1"/>
</dbReference>
<evidence type="ECO:0000313" key="4">
    <source>
        <dbReference type="Proteomes" id="UP001258434"/>
    </source>
</evidence>
<dbReference type="InterPro" id="IPR036890">
    <property type="entry name" value="HATPase_C_sf"/>
</dbReference>
<feature type="domain" description="Signal transduction histidine kinase internal region" evidence="2">
    <location>
        <begin position="2"/>
        <end position="76"/>
    </location>
</feature>
<dbReference type="InterPro" id="IPR050640">
    <property type="entry name" value="Bact_2-comp_sensor_kinase"/>
</dbReference>
<gene>
    <name evidence="3" type="ORF">BFGS077_001997</name>
</gene>
<dbReference type="Pfam" id="PF02518">
    <property type="entry name" value="HATPase_c"/>
    <property type="match status" value="1"/>
</dbReference>
<dbReference type="PANTHER" id="PTHR34220">
    <property type="entry name" value="SENSOR HISTIDINE KINASE YPDA"/>
    <property type="match status" value="1"/>
</dbReference>
<dbReference type="SUPFAM" id="SSF55874">
    <property type="entry name" value="ATPase domain of HSP90 chaperone/DNA topoisomerase II/histidine kinase"/>
    <property type="match status" value="1"/>
</dbReference>
<dbReference type="PANTHER" id="PTHR34220:SF7">
    <property type="entry name" value="SENSOR HISTIDINE KINASE YPDA"/>
    <property type="match status" value="1"/>
</dbReference>
<evidence type="ECO:0000259" key="1">
    <source>
        <dbReference type="Pfam" id="PF02518"/>
    </source>
</evidence>
<evidence type="ECO:0000313" key="3">
    <source>
        <dbReference type="EMBL" id="MDT6976731.1"/>
    </source>
</evidence>
<dbReference type="InterPro" id="IPR003594">
    <property type="entry name" value="HATPase_dom"/>
</dbReference>
<feature type="domain" description="Histidine kinase/HSP90-like ATPase" evidence="1">
    <location>
        <begin position="98"/>
        <end position="199"/>
    </location>
</feature>
<proteinExistence type="predicted"/>
<keyword evidence="3" id="KW-0808">Transferase</keyword>
<dbReference type="Pfam" id="PF06580">
    <property type="entry name" value="His_kinase"/>
    <property type="match status" value="1"/>
</dbReference>
<dbReference type="InterPro" id="IPR010559">
    <property type="entry name" value="Sig_transdc_His_kin_internal"/>
</dbReference>
<name>A0ABD5FYM4_BACFG</name>
<reference evidence="3 4" key="2">
    <citation type="submission" date="2023-08" db="EMBL/GenBank/DDBJ databases">
        <authorList>
            <person name="Du M."/>
            <person name="Liu C."/>
            <person name="Liu S.-J."/>
        </authorList>
    </citation>
    <scope>NUCLEOTIDE SEQUENCE [LARGE SCALE GENOMIC DNA]</scope>
    <source>
        <strain evidence="3 4">GS077</strain>
    </source>
</reference>
<evidence type="ECO:0000259" key="2">
    <source>
        <dbReference type="Pfam" id="PF06580"/>
    </source>
</evidence>
<protein>
    <submittedName>
        <fullName evidence="3">Histidine kinase</fullName>
    </submittedName>
</protein>
<dbReference type="EMBL" id="JAVFHL010000001">
    <property type="protein sequence ID" value="MDT6976731.1"/>
    <property type="molecule type" value="Genomic_DNA"/>
</dbReference>
<keyword evidence="3" id="KW-0418">Kinase</keyword>
<sequence>MENIRNRLSPHFTFNVLNREISRFRDGETLCGDLTELVKLLRKSLELTEKLSISLYDELEFVKTYIHLEQGRLGSDFSMDVKIEEDLDIQQVVIPSMVVQIPVENALKHGLAGIDGLKLLGISVCRKGSGILIDICDNGRGYSPQTLSSTRGTGTGLKVLYQTIQLLNDKNREKIRFEIKNLVNNGQTGTQVLIYIPLDYSYNL</sequence>
<dbReference type="Proteomes" id="UP001258434">
    <property type="component" value="Unassembled WGS sequence"/>
</dbReference>
<reference evidence="4" key="1">
    <citation type="submission" date="2023-07" db="EMBL/GenBank/DDBJ databases">
        <title>A gut symbiont ubiquitin homologue binds and inactivates peptidyl-prolyl isomerase to mediate the interbacterial arms race in the human gut.</title>
        <authorList>
            <person name="Jiang K."/>
            <person name="Li W."/>
            <person name="Tong M."/>
            <person name="Xu J."/>
            <person name="Chen Z."/>
            <person name="Yang Y."/>
            <person name="Zang Y."/>
            <person name="Jiao X."/>
            <person name="Liu C."/>
            <person name="Lim B."/>
            <person name="Jiang X."/>
            <person name="Wang J."/>
            <person name="Wu D."/>
            <person name="Wang M."/>
            <person name="Liu S.-J."/>
            <person name="Shao F."/>
            <person name="Gao X."/>
        </authorList>
    </citation>
    <scope>NUCLEOTIDE SEQUENCE [LARGE SCALE GENOMIC DNA]</scope>
    <source>
        <strain evidence="4">GS077</strain>
    </source>
</reference>